<dbReference type="InterPro" id="IPR036645">
    <property type="entry name" value="Elafin-like_sf"/>
</dbReference>
<dbReference type="Pfam" id="PF00095">
    <property type="entry name" value="WAP"/>
    <property type="match status" value="1"/>
</dbReference>
<dbReference type="PROSITE" id="PS51390">
    <property type="entry name" value="WAP"/>
    <property type="match status" value="1"/>
</dbReference>
<evidence type="ECO:0000256" key="1">
    <source>
        <dbReference type="SAM" id="SignalP"/>
    </source>
</evidence>
<feature type="chain" id="PRO_5002677734" evidence="1">
    <location>
        <begin position="17"/>
        <end position="109"/>
    </location>
</feature>
<dbReference type="InterPro" id="IPR008197">
    <property type="entry name" value="WAP_dom"/>
</dbReference>
<dbReference type="SMART" id="SM00217">
    <property type="entry name" value="WAP"/>
    <property type="match status" value="1"/>
</dbReference>
<sequence>MLRVLMMSLLVVAALGHISPPRPEGCNYYCKKPEGPNKGSNYCCGPEYIPLKREEKHAGNCPPPLKECTRFPRPPQVCPHDGHCPYNQKCCFDTCLDIHTCKPAHFYIN</sequence>
<dbReference type="Gene3D" id="4.10.75.10">
    <property type="entry name" value="Elafin-like"/>
    <property type="match status" value="1"/>
</dbReference>
<reference evidence="3" key="1">
    <citation type="journal article" date="2007" name="Dev. Comp. Immunol.">
        <title>Antibacterial peptides in hemocytes and hematopoietic tissue from freshwater crayfish Pacifastacus leniusculus: characterization and expression pattern.</title>
        <authorList>
            <person name="Jiravanichpaisal P."/>
            <person name="Lee S.Y."/>
            <person name="Kim Y.A."/>
            <person name="Andren T."/>
            <person name="Soderhall I."/>
        </authorList>
    </citation>
    <scope>NUCLEOTIDE SEQUENCE</scope>
</reference>
<dbReference type="EMBL" id="EF523613">
    <property type="protein sequence ID" value="ABP88043.1"/>
    <property type="molecule type" value="mRNA"/>
</dbReference>
<proteinExistence type="evidence at transcript level"/>
<evidence type="ECO:0000313" key="3">
    <source>
        <dbReference type="EMBL" id="ABP88043.1"/>
    </source>
</evidence>
<feature type="signal peptide" evidence="1">
    <location>
        <begin position="1"/>
        <end position="16"/>
    </location>
</feature>
<protein>
    <submittedName>
        <fullName evidence="3">Pl-crustin 2</fullName>
    </submittedName>
</protein>
<evidence type="ECO:0000259" key="2">
    <source>
        <dbReference type="PROSITE" id="PS51390"/>
    </source>
</evidence>
<dbReference type="GO" id="GO:0030414">
    <property type="term" value="F:peptidase inhibitor activity"/>
    <property type="evidence" value="ECO:0007669"/>
    <property type="project" value="InterPro"/>
</dbReference>
<keyword evidence="1" id="KW-0732">Signal</keyword>
<dbReference type="GO" id="GO:0005576">
    <property type="term" value="C:extracellular region"/>
    <property type="evidence" value="ECO:0007669"/>
    <property type="project" value="InterPro"/>
</dbReference>
<name>A5A3L2_PACLE</name>
<accession>A5A3L2</accession>
<reference evidence="3" key="2">
    <citation type="submission" date="2007-03" db="EMBL/GenBank/DDBJ databases">
        <authorList>
            <person name="Kim Y.-A."/>
            <person name="Jiravanichpaisal P."/>
            <person name="Soderhall I."/>
        </authorList>
    </citation>
    <scope>NUCLEOTIDE SEQUENCE</scope>
</reference>
<dbReference type="SMR" id="A5A3L2"/>
<dbReference type="SUPFAM" id="SSF57256">
    <property type="entry name" value="Elafin-like"/>
    <property type="match status" value="1"/>
</dbReference>
<feature type="domain" description="WAP" evidence="2">
    <location>
        <begin position="54"/>
        <end position="105"/>
    </location>
</feature>
<organism evidence="3">
    <name type="scientific">Pacifastacus leniusculus</name>
    <name type="common">Signal crayfish</name>
    <dbReference type="NCBI Taxonomy" id="6720"/>
    <lineage>
        <taxon>Eukaryota</taxon>
        <taxon>Metazoa</taxon>
        <taxon>Ecdysozoa</taxon>
        <taxon>Arthropoda</taxon>
        <taxon>Crustacea</taxon>
        <taxon>Multicrustacea</taxon>
        <taxon>Malacostraca</taxon>
        <taxon>Eumalacostraca</taxon>
        <taxon>Eucarida</taxon>
        <taxon>Decapoda</taxon>
        <taxon>Pleocyemata</taxon>
        <taxon>Astacidea</taxon>
        <taxon>Astacoidea</taxon>
        <taxon>Astacidae</taxon>
        <taxon>Pacifastacus</taxon>
    </lineage>
</organism>
<dbReference type="AlphaFoldDB" id="A5A3L2"/>